<dbReference type="PIRSF" id="PIRSF011474">
    <property type="entry name" value="Glucitol_operon_activator"/>
    <property type="match status" value="1"/>
</dbReference>
<accession>A0A5D4SKZ4</accession>
<dbReference type="GeneID" id="97351602"/>
<dbReference type="EMBL" id="VTES01000003">
    <property type="protein sequence ID" value="TYS63913.1"/>
    <property type="molecule type" value="Genomic_DNA"/>
</dbReference>
<evidence type="ECO:0000313" key="1">
    <source>
        <dbReference type="EMBL" id="TYS63913.1"/>
    </source>
</evidence>
<gene>
    <name evidence="1" type="ORF">FZD47_10405</name>
</gene>
<comment type="caution">
    <text evidence="1">The sequence shown here is derived from an EMBL/GenBank/DDBJ whole genome shotgun (WGS) entry which is preliminary data.</text>
</comment>
<proteinExistence type="predicted"/>
<protein>
    <submittedName>
        <fullName evidence="1">Transcriptional regulator</fullName>
    </submittedName>
</protein>
<dbReference type="AlphaFoldDB" id="A0A5D4SKZ4"/>
<dbReference type="Pfam" id="PF06923">
    <property type="entry name" value="GutM"/>
    <property type="match status" value="1"/>
</dbReference>
<dbReference type="Proteomes" id="UP000323732">
    <property type="component" value="Unassembled WGS sequence"/>
</dbReference>
<evidence type="ECO:0000313" key="2">
    <source>
        <dbReference type="Proteomes" id="UP000323732"/>
    </source>
</evidence>
<dbReference type="RefSeq" id="WP_009792836.1">
    <property type="nucleotide sequence ID" value="NZ_CP160000.1"/>
</dbReference>
<name>A0A5D4SKZ4_9BACI</name>
<organism evidence="1 2">
    <name type="scientific">Bacillus infantis</name>
    <dbReference type="NCBI Taxonomy" id="324767"/>
    <lineage>
        <taxon>Bacteria</taxon>
        <taxon>Bacillati</taxon>
        <taxon>Bacillota</taxon>
        <taxon>Bacilli</taxon>
        <taxon>Bacillales</taxon>
        <taxon>Bacillaceae</taxon>
        <taxon>Bacillus</taxon>
    </lineage>
</organism>
<reference evidence="1 2" key="1">
    <citation type="submission" date="2019-08" db="EMBL/GenBank/DDBJ databases">
        <title>Bacillus genomes from the desert of Cuatro Cienegas, Coahuila.</title>
        <authorList>
            <person name="Olmedo-Alvarez G."/>
        </authorList>
    </citation>
    <scope>NUCLEOTIDE SEQUENCE [LARGE SCALE GENOMIC DNA]</scope>
    <source>
        <strain evidence="1 2">CH37_1T</strain>
    </source>
</reference>
<dbReference type="InterPro" id="IPR009693">
    <property type="entry name" value="Glucitol_operon_activator"/>
</dbReference>
<sequence>MILFLIILIGIAWLVQSILGFFQIKHFNKKYAEMRSLGRVAIGKRTGKLRAGTVVMFAIDKRNKILKAAKMQGVTVFSKVKDLNGFEGKYLLKISDEDFKGHDKLTQLAIADALKSYDIISKGGELQVKKGWIDYIMPKKKEMRRG</sequence>